<dbReference type="PANTHER" id="PTHR13954:SF27">
    <property type="entry name" value="SERINE_THREONINE-PROTEIN KINASE_ENDORIBONUCLEASE IRE1B"/>
    <property type="match status" value="1"/>
</dbReference>
<dbReference type="InterPro" id="IPR010513">
    <property type="entry name" value="KEN_dom"/>
</dbReference>
<sequence>MRGSALLDLILFLLVSPLAHSFKGSEISKFYDKSISNQISQPDRESAYVLVSTVDGSISLVDMSSQKLDWTFHTNEPIYSSYQAPHYHYTTDEERASALGDDFYMDCDKDWRLFNSTMRKGKRVNEIVDASEFIGTLPYTSMDRIVLGKKDTSVFLLDWKTGKLVKRYRMDELYSNTVVENDKEKAIVLSKEAPILFGSGFKESEDLPELVYIERKDFKIQCISKFGDVLWSVSYAKMEAKLQNHESVHLMGGLSSSDGIPIRTSWGKNHFPLSYTTSVPVVQLRNVNYETLFPRLGFLDDALYLPFQDRKPNRLAPGDGNQLALPSNEETEEFLSLPLPETVISQITDIIDGSTTQTGFASKFSGLIVLLFGFCVTMLSVCGLFFCRLRQSMRIKEPYVSEVPIAIPKKKKSKKNGTIKAAQKKENGLISGGNKDPSNEENDKRLLTAFPGLNNSSAEGYRVGKLFVSNKEIAKGSNGTVVLEGSYEGRLVAVKRLVQSHHDVAQKEILNLMASDKHPNIVRWYGVDQDEHFIYISLERCACSLNDLICASSALLESSVASSSIQPIQINPIFENGKGVELWKENGHPSPVLLKLMSDIVAGLVHLHDIGIVHRDLKPQNVLIVKNSSVCAKLSDMGISKRLPADTSALTRNSTGSGSSGWQAPEQLRNERQTRAVDLFSLGCVLFFCMTAGKHPYGDNYERDVNVLNDRKDLFLIESLPEAVHLLSGLLNPDPNLRPRAQEVLHHPLFWNSDMRLSFLRDASDRVELENREEGSQLLAALESTAAVTLNGRWDEKLDSIFLDNIGRYRRYKFDSIRDLLRVIRNKLNHYRELPKELQELLGSVPEGFERQTNKVYIIDRICNQTVNFNDCIMIVTSQLNSPHANIATITNVTTKRALTFATETVSQIQDYLLPNATDPDDKAVFSACEVAYKAVVSSLQSAYTSMNKRDYVAMKAQQNQALRPDPCSSYDPATSREQNNIL</sequence>
<dbReference type="GO" id="GO:0046910">
    <property type="term" value="F:pectinesterase inhibitor activity"/>
    <property type="evidence" value="ECO:0007669"/>
    <property type="project" value="InterPro"/>
</dbReference>
<dbReference type="Proteomes" id="UP000682877">
    <property type="component" value="Chromosome 6"/>
</dbReference>
<evidence type="ECO:0000256" key="2">
    <source>
        <dbReference type="ARBA" id="ARBA00012513"/>
    </source>
</evidence>
<dbReference type="Gene3D" id="1.20.140.40">
    <property type="entry name" value="Invertase/pectin methylesterase inhibitor family protein"/>
    <property type="match status" value="1"/>
</dbReference>
<dbReference type="Pfam" id="PF06479">
    <property type="entry name" value="Ribonuc_2-5A"/>
    <property type="match status" value="1"/>
</dbReference>
<protein>
    <recommendedName>
        <fullName evidence="2">non-specific serine/threonine protein kinase</fullName>
        <ecNumber evidence="2">2.7.11.1</ecNumber>
    </recommendedName>
</protein>
<dbReference type="AlphaFoldDB" id="A0A8S2AM19"/>
<dbReference type="GO" id="GO:0005524">
    <property type="term" value="F:ATP binding"/>
    <property type="evidence" value="ECO:0007669"/>
    <property type="project" value="UniProtKB-KW"/>
</dbReference>
<accession>A0A8S2AM19</accession>
<dbReference type="GO" id="GO:0004674">
    <property type="term" value="F:protein serine/threonine kinase activity"/>
    <property type="evidence" value="ECO:0007669"/>
    <property type="project" value="UniProtKB-KW"/>
</dbReference>
<keyword evidence="12" id="KW-0732">Signal</keyword>
<dbReference type="GO" id="GO:1990604">
    <property type="term" value="C:IRE1-TRAF2-ASK1 complex"/>
    <property type="evidence" value="ECO:0007669"/>
    <property type="project" value="TreeGrafter"/>
</dbReference>
<dbReference type="GO" id="GO:0036498">
    <property type="term" value="P:IRE1-mediated unfolded protein response"/>
    <property type="evidence" value="ECO:0007669"/>
    <property type="project" value="TreeGrafter"/>
</dbReference>
<evidence type="ECO:0000256" key="7">
    <source>
        <dbReference type="ARBA" id="ARBA00022777"/>
    </source>
</evidence>
<evidence type="ECO:0000256" key="6">
    <source>
        <dbReference type="ARBA" id="ARBA00022741"/>
    </source>
</evidence>
<dbReference type="SUPFAM" id="SSF101148">
    <property type="entry name" value="Plant invertase/pectin methylesterase inhibitor"/>
    <property type="match status" value="1"/>
</dbReference>
<keyword evidence="4" id="KW-0808">Transferase</keyword>
<dbReference type="PROSITE" id="PS51392">
    <property type="entry name" value="KEN"/>
    <property type="match status" value="1"/>
</dbReference>
<keyword evidence="9 11" id="KW-1133">Transmembrane helix</keyword>
<keyword evidence="6" id="KW-0547">Nucleotide-binding</keyword>
<dbReference type="SMART" id="SM00856">
    <property type="entry name" value="PMEI"/>
    <property type="match status" value="1"/>
</dbReference>
<evidence type="ECO:0000313" key="15">
    <source>
        <dbReference type="EMBL" id="CAE6118355.1"/>
    </source>
</evidence>
<dbReference type="SMART" id="SM00580">
    <property type="entry name" value="PUG"/>
    <property type="match status" value="1"/>
</dbReference>
<dbReference type="Gene3D" id="2.130.10.10">
    <property type="entry name" value="YVTN repeat-like/Quinoprotein amine dehydrogenase"/>
    <property type="match status" value="1"/>
</dbReference>
<keyword evidence="7" id="KW-0418">Kinase</keyword>
<keyword evidence="8" id="KW-0067">ATP-binding</keyword>
<dbReference type="InterPro" id="IPR006501">
    <property type="entry name" value="Pectinesterase_inhib_dom"/>
</dbReference>
<dbReference type="FunFam" id="3.30.200.20:FF:000077">
    <property type="entry name" value="Putative Serine/threonine-protein kinase/endoribonuclease IRE1"/>
    <property type="match status" value="1"/>
</dbReference>
<evidence type="ECO:0000256" key="1">
    <source>
        <dbReference type="ARBA" id="ARBA00004479"/>
    </source>
</evidence>
<dbReference type="GO" id="GO:0051082">
    <property type="term" value="F:unfolded protein binding"/>
    <property type="evidence" value="ECO:0007669"/>
    <property type="project" value="TreeGrafter"/>
</dbReference>
<feature type="region of interest" description="Disordered" evidence="10">
    <location>
        <begin position="961"/>
        <end position="983"/>
    </location>
</feature>
<dbReference type="PROSITE" id="PS00108">
    <property type="entry name" value="PROTEIN_KINASE_ST"/>
    <property type="match status" value="1"/>
</dbReference>
<dbReference type="FunFam" id="2.130.10.10:FF:002450">
    <property type="entry name" value="Inositol requiring 1-1"/>
    <property type="match status" value="1"/>
</dbReference>
<evidence type="ECO:0000259" key="14">
    <source>
        <dbReference type="PROSITE" id="PS51392"/>
    </source>
</evidence>
<feature type="domain" description="Protein kinase" evidence="13">
    <location>
        <begin position="467"/>
        <end position="750"/>
    </location>
</feature>
<evidence type="ECO:0000313" key="16">
    <source>
        <dbReference type="Proteomes" id="UP000682877"/>
    </source>
</evidence>
<dbReference type="PANTHER" id="PTHR13954">
    <property type="entry name" value="IRE1-RELATED"/>
    <property type="match status" value="1"/>
</dbReference>
<dbReference type="InterPro" id="IPR045133">
    <property type="entry name" value="IRE1/2-like"/>
</dbReference>
<evidence type="ECO:0000256" key="8">
    <source>
        <dbReference type="ARBA" id="ARBA00022840"/>
    </source>
</evidence>
<dbReference type="CDD" id="cd15797">
    <property type="entry name" value="PMEI"/>
    <property type="match status" value="1"/>
</dbReference>
<feature type="compositionally biased region" description="Polar residues" evidence="10">
    <location>
        <begin position="972"/>
        <end position="983"/>
    </location>
</feature>
<evidence type="ECO:0000256" key="4">
    <source>
        <dbReference type="ARBA" id="ARBA00022679"/>
    </source>
</evidence>
<keyword evidence="5 11" id="KW-0812">Transmembrane</keyword>
<keyword evidence="11" id="KW-0472">Membrane</keyword>
<dbReference type="EMBL" id="LR999456">
    <property type="protein sequence ID" value="CAE6118355.1"/>
    <property type="molecule type" value="Genomic_DNA"/>
</dbReference>
<keyword evidence="3" id="KW-0723">Serine/threonine-protein kinase</keyword>
<dbReference type="Gene3D" id="1.20.1440.180">
    <property type="entry name" value="KEN domain"/>
    <property type="match status" value="1"/>
</dbReference>
<dbReference type="PROSITE" id="PS50011">
    <property type="entry name" value="PROTEIN_KINASE_DOM"/>
    <property type="match status" value="1"/>
</dbReference>
<dbReference type="NCBIfam" id="TIGR01614">
    <property type="entry name" value="PME_inhib"/>
    <property type="match status" value="1"/>
</dbReference>
<dbReference type="GO" id="GO:0006397">
    <property type="term" value="P:mRNA processing"/>
    <property type="evidence" value="ECO:0007669"/>
    <property type="project" value="InterPro"/>
</dbReference>
<dbReference type="SUPFAM" id="SSF50998">
    <property type="entry name" value="Quinoprotein alcohol dehydrogenase-like"/>
    <property type="match status" value="1"/>
</dbReference>
<name>A0A8S2AM19_ARAAE</name>
<keyword evidence="16" id="KW-1185">Reference proteome</keyword>
<dbReference type="InterPro" id="IPR011047">
    <property type="entry name" value="Quinoprotein_ADH-like_sf"/>
</dbReference>
<dbReference type="InterPro" id="IPR015943">
    <property type="entry name" value="WD40/YVTN_repeat-like_dom_sf"/>
</dbReference>
<feature type="compositionally biased region" description="Polar residues" evidence="10">
    <location>
        <begin position="648"/>
        <end position="662"/>
    </location>
</feature>
<feature type="chain" id="PRO_5035938041" description="non-specific serine/threonine protein kinase" evidence="12">
    <location>
        <begin position="22"/>
        <end position="983"/>
    </location>
</feature>
<dbReference type="GO" id="GO:0004521">
    <property type="term" value="F:RNA endonuclease activity"/>
    <property type="evidence" value="ECO:0007669"/>
    <property type="project" value="InterPro"/>
</dbReference>
<dbReference type="Gene3D" id="1.10.510.10">
    <property type="entry name" value="Transferase(Phosphotransferase) domain 1"/>
    <property type="match status" value="1"/>
</dbReference>
<evidence type="ECO:0000256" key="12">
    <source>
        <dbReference type="SAM" id="SignalP"/>
    </source>
</evidence>
<evidence type="ECO:0000256" key="9">
    <source>
        <dbReference type="ARBA" id="ARBA00022989"/>
    </source>
</evidence>
<dbReference type="InterPro" id="IPR000719">
    <property type="entry name" value="Prot_kinase_dom"/>
</dbReference>
<dbReference type="InterPro" id="IPR035513">
    <property type="entry name" value="Invertase/methylesterase_inhib"/>
</dbReference>
<dbReference type="CDD" id="cd10422">
    <property type="entry name" value="RNase_Ire1"/>
    <property type="match status" value="1"/>
</dbReference>
<evidence type="ECO:0000259" key="13">
    <source>
        <dbReference type="PROSITE" id="PS50011"/>
    </source>
</evidence>
<feature type="region of interest" description="Disordered" evidence="10">
    <location>
        <begin position="645"/>
        <end position="668"/>
    </location>
</feature>
<dbReference type="Gene3D" id="3.30.200.20">
    <property type="entry name" value="Phosphorylase Kinase, domain 1"/>
    <property type="match status" value="1"/>
</dbReference>
<dbReference type="EC" id="2.7.11.1" evidence="2"/>
<feature type="transmembrane region" description="Helical" evidence="11">
    <location>
        <begin position="364"/>
        <end position="387"/>
    </location>
</feature>
<dbReference type="InterPro" id="IPR034086">
    <property type="entry name" value="PMEI_plant"/>
</dbReference>
<evidence type="ECO:0000256" key="5">
    <source>
        <dbReference type="ARBA" id="ARBA00022692"/>
    </source>
</evidence>
<dbReference type="Pfam" id="PF00069">
    <property type="entry name" value="Pkinase"/>
    <property type="match status" value="1"/>
</dbReference>
<dbReference type="InterPro" id="IPR011009">
    <property type="entry name" value="Kinase-like_dom_sf"/>
</dbReference>
<organism evidence="15 16">
    <name type="scientific">Arabidopsis arenosa</name>
    <name type="common">Sand rock-cress</name>
    <name type="synonym">Cardaminopsis arenosa</name>
    <dbReference type="NCBI Taxonomy" id="38785"/>
    <lineage>
        <taxon>Eukaryota</taxon>
        <taxon>Viridiplantae</taxon>
        <taxon>Streptophyta</taxon>
        <taxon>Embryophyta</taxon>
        <taxon>Tracheophyta</taxon>
        <taxon>Spermatophyta</taxon>
        <taxon>Magnoliopsida</taxon>
        <taxon>eudicotyledons</taxon>
        <taxon>Gunneridae</taxon>
        <taxon>Pentapetalae</taxon>
        <taxon>rosids</taxon>
        <taxon>malvids</taxon>
        <taxon>Brassicales</taxon>
        <taxon>Brassicaceae</taxon>
        <taxon>Camelineae</taxon>
        <taxon>Arabidopsis</taxon>
    </lineage>
</organism>
<gene>
    <name evidence="15" type="ORF">AARE701A_LOCUS16029</name>
</gene>
<feature type="signal peptide" evidence="12">
    <location>
        <begin position="1"/>
        <end position="21"/>
    </location>
</feature>
<dbReference type="FunFam" id="1.10.510.10:FF:000463">
    <property type="entry name" value="Serine/threonine-protein kinase/endoribonuclease IRE1a"/>
    <property type="match status" value="1"/>
</dbReference>
<dbReference type="InterPro" id="IPR038357">
    <property type="entry name" value="KEN_sf"/>
</dbReference>
<feature type="domain" description="KEN" evidence="14">
    <location>
        <begin position="753"/>
        <end position="886"/>
    </location>
</feature>
<dbReference type="SMART" id="SM00220">
    <property type="entry name" value="S_TKc"/>
    <property type="match status" value="1"/>
</dbReference>
<proteinExistence type="predicted"/>
<evidence type="ECO:0000256" key="11">
    <source>
        <dbReference type="SAM" id="Phobius"/>
    </source>
</evidence>
<dbReference type="InterPro" id="IPR008271">
    <property type="entry name" value="Ser/Thr_kinase_AS"/>
</dbReference>
<evidence type="ECO:0000256" key="10">
    <source>
        <dbReference type="SAM" id="MobiDB-lite"/>
    </source>
</evidence>
<comment type="subcellular location">
    <subcellularLocation>
        <location evidence="1">Membrane</location>
        <topology evidence="1">Single-pass type I membrane protein</topology>
    </subcellularLocation>
</comment>
<evidence type="ECO:0000256" key="3">
    <source>
        <dbReference type="ARBA" id="ARBA00022527"/>
    </source>
</evidence>
<reference evidence="15" key="1">
    <citation type="submission" date="2021-01" db="EMBL/GenBank/DDBJ databases">
        <authorList>
            <person name="Bezrukov I."/>
        </authorList>
    </citation>
    <scope>NUCLEOTIDE SEQUENCE</scope>
</reference>
<dbReference type="SUPFAM" id="SSF56112">
    <property type="entry name" value="Protein kinase-like (PK-like)"/>
    <property type="match status" value="1"/>
</dbReference>